<proteinExistence type="predicted"/>
<gene>
    <name evidence="1" type="ORF">LCGC14_2553660</name>
</gene>
<feature type="non-terminal residue" evidence="1">
    <location>
        <position position="138"/>
    </location>
</feature>
<accession>A0A0F9CYA8</accession>
<protein>
    <submittedName>
        <fullName evidence="1">Uncharacterized protein</fullName>
    </submittedName>
</protein>
<evidence type="ECO:0000313" key="1">
    <source>
        <dbReference type="EMBL" id="KKL10651.1"/>
    </source>
</evidence>
<dbReference type="AlphaFoldDB" id="A0A0F9CYA8"/>
<sequence>MRKIIILVIVILLASGVSSLDWSRGNAYFDNLYCRLTGCSMTGDLTVGNNVLYVNSSSGRVGIGTSSSDSVFHIKADIPGTVGSHPAGQLIIQNPTDSVTSNIVITGYESDGGGNPDQQLWYLGSSSSSNSNIIFLNR</sequence>
<organism evidence="1">
    <name type="scientific">marine sediment metagenome</name>
    <dbReference type="NCBI Taxonomy" id="412755"/>
    <lineage>
        <taxon>unclassified sequences</taxon>
        <taxon>metagenomes</taxon>
        <taxon>ecological metagenomes</taxon>
    </lineage>
</organism>
<name>A0A0F9CYA8_9ZZZZ</name>
<reference evidence="1" key="1">
    <citation type="journal article" date="2015" name="Nature">
        <title>Complex archaea that bridge the gap between prokaryotes and eukaryotes.</title>
        <authorList>
            <person name="Spang A."/>
            <person name="Saw J.H."/>
            <person name="Jorgensen S.L."/>
            <person name="Zaremba-Niedzwiedzka K."/>
            <person name="Martijn J."/>
            <person name="Lind A.E."/>
            <person name="van Eijk R."/>
            <person name="Schleper C."/>
            <person name="Guy L."/>
            <person name="Ettema T.J."/>
        </authorList>
    </citation>
    <scope>NUCLEOTIDE SEQUENCE</scope>
</reference>
<dbReference type="EMBL" id="LAZR01041973">
    <property type="protein sequence ID" value="KKL10651.1"/>
    <property type="molecule type" value="Genomic_DNA"/>
</dbReference>
<comment type="caution">
    <text evidence="1">The sequence shown here is derived from an EMBL/GenBank/DDBJ whole genome shotgun (WGS) entry which is preliminary data.</text>
</comment>